<keyword evidence="5 9" id="KW-0378">Hydrolase</keyword>
<keyword evidence="3" id="KW-0479">Metal-binding</keyword>
<dbReference type="CDD" id="cd16030">
    <property type="entry name" value="iduronate-2-sulfatase"/>
    <property type="match status" value="1"/>
</dbReference>
<dbReference type="SUPFAM" id="SSF53649">
    <property type="entry name" value="Alkaline phosphatase-like"/>
    <property type="match status" value="1"/>
</dbReference>
<feature type="compositionally biased region" description="Basic residues" evidence="7">
    <location>
        <begin position="482"/>
        <end position="492"/>
    </location>
</feature>
<organism evidence="9 10">
    <name type="scientific">Bremerella volcania</name>
    <dbReference type="NCBI Taxonomy" id="2527984"/>
    <lineage>
        <taxon>Bacteria</taxon>
        <taxon>Pseudomonadati</taxon>
        <taxon>Planctomycetota</taxon>
        <taxon>Planctomycetia</taxon>
        <taxon>Pirellulales</taxon>
        <taxon>Pirellulaceae</taxon>
        <taxon>Bremerella</taxon>
    </lineage>
</organism>
<dbReference type="Proteomes" id="UP000318626">
    <property type="component" value="Chromosome"/>
</dbReference>
<comment type="cofactor">
    <cofactor evidence="1">
        <name>Ca(2+)</name>
        <dbReference type="ChEBI" id="CHEBI:29108"/>
    </cofactor>
</comment>
<evidence type="ECO:0000256" key="6">
    <source>
        <dbReference type="ARBA" id="ARBA00022837"/>
    </source>
</evidence>
<comment type="similarity">
    <text evidence="2">Belongs to the sulfatase family.</text>
</comment>
<gene>
    <name evidence="9" type="ORF">Pan97_41590</name>
</gene>
<keyword evidence="4" id="KW-0732">Signal</keyword>
<dbReference type="EMBL" id="CP036289">
    <property type="protein sequence ID" value="QDU77098.1"/>
    <property type="molecule type" value="Genomic_DNA"/>
</dbReference>
<evidence type="ECO:0000256" key="4">
    <source>
        <dbReference type="ARBA" id="ARBA00022729"/>
    </source>
</evidence>
<name>A0A518CCZ8_9BACT</name>
<feature type="region of interest" description="Disordered" evidence="7">
    <location>
        <begin position="468"/>
        <end position="492"/>
    </location>
</feature>
<feature type="domain" description="Sulfatase N-terminal" evidence="8">
    <location>
        <begin position="54"/>
        <end position="385"/>
    </location>
</feature>
<evidence type="ECO:0000256" key="7">
    <source>
        <dbReference type="SAM" id="MobiDB-lite"/>
    </source>
</evidence>
<evidence type="ECO:0000256" key="5">
    <source>
        <dbReference type="ARBA" id="ARBA00022801"/>
    </source>
</evidence>
<evidence type="ECO:0000256" key="1">
    <source>
        <dbReference type="ARBA" id="ARBA00001913"/>
    </source>
</evidence>
<dbReference type="Gene3D" id="3.40.720.10">
    <property type="entry name" value="Alkaline Phosphatase, subunit A"/>
    <property type="match status" value="1"/>
</dbReference>
<evidence type="ECO:0000256" key="2">
    <source>
        <dbReference type="ARBA" id="ARBA00008779"/>
    </source>
</evidence>
<dbReference type="GO" id="GO:0004065">
    <property type="term" value="F:arylsulfatase activity"/>
    <property type="evidence" value="ECO:0007669"/>
    <property type="project" value="UniProtKB-EC"/>
</dbReference>
<dbReference type="PANTHER" id="PTHR45953">
    <property type="entry name" value="IDURONATE 2-SULFATASE"/>
    <property type="match status" value="1"/>
</dbReference>
<dbReference type="AlphaFoldDB" id="A0A518CCZ8"/>
<dbReference type="Pfam" id="PF00884">
    <property type="entry name" value="Sulfatase"/>
    <property type="match status" value="1"/>
</dbReference>
<dbReference type="InterPro" id="IPR035874">
    <property type="entry name" value="IDS"/>
</dbReference>
<dbReference type="InterPro" id="IPR000917">
    <property type="entry name" value="Sulfatase_N"/>
</dbReference>
<dbReference type="PANTHER" id="PTHR45953:SF1">
    <property type="entry name" value="IDURONATE 2-SULFATASE"/>
    <property type="match status" value="1"/>
</dbReference>
<dbReference type="GO" id="GO:0005737">
    <property type="term" value="C:cytoplasm"/>
    <property type="evidence" value="ECO:0007669"/>
    <property type="project" value="TreeGrafter"/>
</dbReference>
<keyword evidence="6" id="KW-0106">Calcium</keyword>
<sequence length="492" mass="54736">MCGRIYGDVGLHLVYSLFSESAPVMRSCWIGLIGILLVTIASSLKAAEEAPRQPNVLFIAVDDLNHWVGHLGRNPQTKTPNIDRLAAMGVTFTNANCAAPACNPSRAALMSGLRPSTTGCYDNGQDWNPVIPKSKTLTTQFLKSGYNVFGAGKIYHGSQHRDGEWTEYFQKKSPKLTLDASAKNDGVGGIKFGPLSNPDSDMPDHLVVDYALEKLGQKHDKPFFLAVGLVKPHMPWSVPLSYFEEFPLDSIALPPHQKNDLADVPSAGVKMAKPDGDHAQMLRSGRWNEAVQAYLATIHFTDIQVGRLIDGLESSQYKDNTIVVLWGDHGWHLGEKEHWRKFALWEEACRAPLIWVAPGVTKQGAVCDRPVDFMTIYPTLCDLASIKVPGHVEGTSIKPLLTDSGSTWEQPALTTFHRDNHSFRSEQYRYIRYADGSEELYDHKADPYEWKNLAGDSQYDEVKQSFLQHLPKTNVPELPRNQGKKKGKKNSA</sequence>
<accession>A0A518CCZ8</accession>
<protein>
    <submittedName>
        <fullName evidence="9">Arylsulfatase</fullName>
        <ecNumber evidence="9">3.1.6.1</ecNumber>
    </submittedName>
</protein>
<reference evidence="10" key="1">
    <citation type="submission" date="2019-02" db="EMBL/GenBank/DDBJ databases">
        <title>Deep-cultivation of Planctomycetes and their phenomic and genomic characterization uncovers novel biology.</title>
        <authorList>
            <person name="Wiegand S."/>
            <person name="Jogler M."/>
            <person name="Boedeker C."/>
            <person name="Pinto D."/>
            <person name="Vollmers J."/>
            <person name="Rivas-Marin E."/>
            <person name="Kohn T."/>
            <person name="Peeters S.H."/>
            <person name="Heuer A."/>
            <person name="Rast P."/>
            <person name="Oberbeckmann S."/>
            <person name="Bunk B."/>
            <person name="Jeske O."/>
            <person name="Meyerdierks A."/>
            <person name="Storesund J.E."/>
            <person name="Kallscheuer N."/>
            <person name="Luecker S."/>
            <person name="Lage O.M."/>
            <person name="Pohl T."/>
            <person name="Merkel B.J."/>
            <person name="Hornburger P."/>
            <person name="Mueller R.-W."/>
            <person name="Bruemmer F."/>
            <person name="Labrenz M."/>
            <person name="Spormann A.M."/>
            <person name="Op den Camp H."/>
            <person name="Overmann J."/>
            <person name="Amann R."/>
            <person name="Jetten M.S.M."/>
            <person name="Mascher T."/>
            <person name="Medema M.H."/>
            <person name="Devos D.P."/>
            <person name="Kaster A.-K."/>
            <person name="Ovreas L."/>
            <person name="Rohde M."/>
            <person name="Galperin M.Y."/>
            <person name="Jogler C."/>
        </authorList>
    </citation>
    <scope>NUCLEOTIDE SEQUENCE [LARGE SCALE GENOMIC DNA]</scope>
    <source>
        <strain evidence="10">Pan97</strain>
    </source>
</reference>
<dbReference type="GO" id="GO:0004423">
    <property type="term" value="F:iduronate-2-sulfatase activity"/>
    <property type="evidence" value="ECO:0007669"/>
    <property type="project" value="InterPro"/>
</dbReference>
<dbReference type="GO" id="GO:0046872">
    <property type="term" value="F:metal ion binding"/>
    <property type="evidence" value="ECO:0007669"/>
    <property type="project" value="UniProtKB-KW"/>
</dbReference>
<proteinExistence type="inferred from homology"/>
<dbReference type="InterPro" id="IPR017850">
    <property type="entry name" value="Alkaline_phosphatase_core_sf"/>
</dbReference>
<keyword evidence="10" id="KW-1185">Reference proteome</keyword>
<dbReference type="KEGG" id="bvo:Pan97_41590"/>
<dbReference type="EC" id="3.1.6.1" evidence="9"/>
<evidence type="ECO:0000256" key="3">
    <source>
        <dbReference type="ARBA" id="ARBA00022723"/>
    </source>
</evidence>
<evidence type="ECO:0000313" key="10">
    <source>
        <dbReference type="Proteomes" id="UP000318626"/>
    </source>
</evidence>
<evidence type="ECO:0000259" key="8">
    <source>
        <dbReference type="Pfam" id="PF00884"/>
    </source>
</evidence>
<evidence type="ECO:0000313" key="9">
    <source>
        <dbReference type="EMBL" id="QDU77098.1"/>
    </source>
</evidence>